<name>A0A229P2U9_9BACL</name>
<feature type="region of interest" description="Disordered" evidence="3">
    <location>
        <begin position="1"/>
        <end position="64"/>
    </location>
</feature>
<dbReference type="Proteomes" id="UP000215145">
    <property type="component" value="Unassembled WGS sequence"/>
</dbReference>
<feature type="compositionally biased region" description="Basic and acidic residues" evidence="3">
    <location>
        <begin position="544"/>
        <end position="556"/>
    </location>
</feature>
<evidence type="ECO:0000256" key="1">
    <source>
        <dbReference type="ARBA" id="ARBA00005278"/>
    </source>
</evidence>
<dbReference type="InterPro" id="IPR050768">
    <property type="entry name" value="UPF0353/GerABKA_families"/>
</dbReference>
<proteinExistence type="inferred from homology"/>
<comment type="caution">
    <text evidence="5">The sequence shown here is derived from an EMBL/GenBank/DDBJ whole genome shotgun (WGS) entry which is preliminary data.</text>
</comment>
<dbReference type="PANTHER" id="PTHR22550:SF5">
    <property type="entry name" value="LEUCINE ZIPPER PROTEIN 4"/>
    <property type="match status" value="1"/>
</dbReference>
<reference evidence="5 6" key="1">
    <citation type="submission" date="2017-07" db="EMBL/GenBank/DDBJ databases">
        <title>Paenibacillus herberti R33 genome sequencing and assembly.</title>
        <authorList>
            <person name="Su W."/>
        </authorList>
    </citation>
    <scope>NUCLEOTIDE SEQUENCE [LARGE SCALE GENOMIC DNA]</scope>
    <source>
        <strain evidence="5 6">R33</strain>
    </source>
</reference>
<dbReference type="AlphaFoldDB" id="A0A229P2U9"/>
<feature type="transmembrane region" description="Helical" evidence="4">
    <location>
        <begin position="352"/>
        <end position="371"/>
    </location>
</feature>
<dbReference type="Pfam" id="PF03323">
    <property type="entry name" value="GerA"/>
    <property type="match status" value="1"/>
</dbReference>
<dbReference type="OrthoDB" id="1726708at2"/>
<evidence type="ECO:0000256" key="4">
    <source>
        <dbReference type="SAM" id="Phobius"/>
    </source>
</evidence>
<gene>
    <name evidence="5" type="ORF">CGZ75_05845</name>
</gene>
<feature type="transmembrane region" description="Helical" evidence="4">
    <location>
        <begin position="391"/>
        <end position="409"/>
    </location>
</feature>
<keyword evidence="6" id="KW-1185">Reference proteome</keyword>
<feature type="region of interest" description="Disordered" evidence="3">
    <location>
        <begin position="537"/>
        <end position="556"/>
    </location>
</feature>
<feature type="transmembrane region" description="Helical" evidence="4">
    <location>
        <begin position="471"/>
        <end position="498"/>
    </location>
</feature>
<feature type="compositionally biased region" description="Polar residues" evidence="3">
    <location>
        <begin position="1"/>
        <end position="12"/>
    </location>
</feature>
<accession>A0A229P2U9</accession>
<evidence type="ECO:0000256" key="2">
    <source>
        <dbReference type="ARBA" id="ARBA00023136"/>
    </source>
</evidence>
<feature type="transmembrane region" description="Helical" evidence="4">
    <location>
        <begin position="446"/>
        <end position="465"/>
    </location>
</feature>
<sequence>MKGNNPQVGQVNSRKESPPTEQTTETTKTKQTEDPPRPQLQATQEDQEKKPARSPGKQQDQPVPLEGQAKTWTRQELLKLFQHSADVVVKSSFFGMEGEKEVVLIYAVGLCDTMMINRLVLPELASHFEQRGSFSRPLLSLSDSLTIEGFPRNPSQVELEESIYSGILLLFFVQDGLLATLNICNPPRRTPNESSTEISINGPRDCFIEDIDTNIALVRKRMRTSSLHIENFTVGKRTRTRVSLLYIEDIADPKPLETVRRRMNEIDIDGLYSVNQLESLLLQSRFKILPLVDFTGRPDFVISSLLAGRFTLIVDGNPMVIIAPASLSFIMKSPEDVHFNFSYVSFARMIRIISLFLSIFLPAIWIALMAFHQDQIPFRLMATISISRLGIPFSAQMEMLLLLLLLEIFKEAGVRLPNPIGQTLTSIGGLIIGDAAIRAGLVSPSVVVVGAITAVSGVTLVNQVLSTVVSIFRFFFFLAASFFGLYGVILGMVLLVAYMSRLQSFGVSYLTPLSPLLPKDVLASYLRVPWAYLSRRPSSTVGPNKDKDHKDGGDNS</sequence>
<keyword evidence="4" id="KW-1133">Transmembrane helix</keyword>
<dbReference type="GO" id="GO:0009847">
    <property type="term" value="P:spore germination"/>
    <property type="evidence" value="ECO:0007669"/>
    <property type="project" value="InterPro"/>
</dbReference>
<dbReference type="PANTHER" id="PTHR22550">
    <property type="entry name" value="SPORE GERMINATION PROTEIN"/>
    <property type="match status" value="1"/>
</dbReference>
<evidence type="ECO:0000313" key="5">
    <source>
        <dbReference type="EMBL" id="OXM16215.1"/>
    </source>
</evidence>
<protein>
    <submittedName>
        <fullName evidence="5">Spore germination protein</fullName>
    </submittedName>
</protein>
<dbReference type="InterPro" id="IPR004995">
    <property type="entry name" value="Spore_Ger"/>
</dbReference>
<organism evidence="5 6">
    <name type="scientific">Paenibacillus herberti</name>
    <dbReference type="NCBI Taxonomy" id="1619309"/>
    <lineage>
        <taxon>Bacteria</taxon>
        <taxon>Bacillati</taxon>
        <taxon>Bacillota</taxon>
        <taxon>Bacilli</taxon>
        <taxon>Bacillales</taxon>
        <taxon>Paenibacillaceae</taxon>
        <taxon>Paenibacillus</taxon>
    </lineage>
</organism>
<feature type="compositionally biased region" description="Basic and acidic residues" evidence="3">
    <location>
        <begin position="27"/>
        <end position="36"/>
    </location>
</feature>
<evidence type="ECO:0000313" key="6">
    <source>
        <dbReference type="Proteomes" id="UP000215145"/>
    </source>
</evidence>
<dbReference type="GO" id="GO:0016020">
    <property type="term" value="C:membrane"/>
    <property type="evidence" value="ECO:0007669"/>
    <property type="project" value="InterPro"/>
</dbReference>
<keyword evidence="4" id="KW-0812">Transmembrane</keyword>
<dbReference type="PIRSF" id="PIRSF005690">
    <property type="entry name" value="GerBA"/>
    <property type="match status" value="1"/>
</dbReference>
<comment type="similarity">
    <text evidence="1">Belongs to the GerABKA family.</text>
</comment>
<dbReference type="EMBL" id="NMUQ01000001">
    <property type="protein sequence ID" value="OXM16215.1"/>
    <property type="molecule type" value="Genomic_DNA"/>
</dbReference>
<keyword evidence="2 4" id="KW-0472">Membrane</keyword>
<evidence type="ECO:0000256" key="3">
    <source>
        <dbReference type="SAM" id="MobiDB-lite"/>
    </source>
</evidence>